<organism evidence="2 3">
    <name type="scientific">Luteibaculum oceani</name>
    <dbReference type="NCBI Taxonomy" id="1294296"/>
    <lineage>
        <taxon>Bacteria</taxon>
        <taxon>Pseudomonadati</taxon>
        <taxon>Bacteroidota</taxon>
        <taxon>Flavobacteriia</taxon>
        <taxon>Flavobacteriales</taxon>
        <taxon>Luteibaculaceae</taxon>
        <taxon>Luteibaculum</taxon>
    </lineage>
</organism>
<reference evidence="2 3" key="1">
    <citation type="submission" date="2019-08" db="EMBL/GenBank/DDBJ databases">
        <title>Genome of Luteibaculum oceani JCM 18817.</title>
        <authorList>
            <person name="Bowman J.P."/>
        </authorList>
    </citation>
    <scope>NUCLEOTIDE SEQUENCE [LARGE SCALE GENOMIC DNA]</scope>
    <source>
        <strain evidence="2 3">JCM 18817</strain>
    </source>
</reference>
<keyword evidence="1" id="KW-0732">Signal</keyword>
<accession>A0A5C6V2B8</accession>
<dbReference type="InterPro" id="IPR032676">
    <property type="entry name" value="YkuD_2"/>
</dbReference>
<dbReference type="EMBL" id="VORB01000005">
    <property type="protein sequence ID" value="TXC78801.1"/>
    <property type="molecule type" value="Genomic_DNA"/>
</dbReference>
<evidence type="ECO:0000313" key="2">
    <source>
        <dbReference type="EMBL" id="TXC78801.1"/>
    </source>
</evidence>
<feature type="chain" id="PRO_5022853683" evidence="1">
    <location>
        <begin position="23"/>
        <end position="227"/>
    </location>
</feature>
<evidence type="ECO:0000256" key="1">
    <source>
        <dbReference type="SAM" id="SignalP"/>
    </source>
</evidence>
<dbReference type="AlphaFoldDB" id="A0A5C6V2B8"/>
<proteinExistence type="predicted"/>
<sequence length="227" mass="25595">MKLATVLAFFIGSLLVSPTIIASNPTELAHRAYNAIEWTNSRPKIEVFELAIQGFRNLQFSGEISEQKSLITIVDFSLPSSEERMWIIDLKTKKVLFQSLVAHGRNSGNLYAKSFSNTPESYQSSIGFYRTAKTYHGKHGLSLRLDGLEEGWNNNARDRAIVLHGAKYVSKDFVNQHGRLGRSHGCPAVPVANHKAIINTIKERTCFFIYYPDESYLNESKILQPNT</sequence>
<dbReference type="OrthoDB" id="9815195at2"/>
<dbReference type="Pfam" id="PF13645">
    <property type="entry name" value="YkuD_2"/>
    <property type="match status" value="1"/>
</dbReference>
<dbReference type="PANTHER" id="PTHR38477:SF1">
    <property type="entry name" value="MUREIN L,D-TRANSPEPTIDASE CATALYTIC DOMAIN FAMILY PROTEIN"/>
    <property type="match status" value="1"/>
</dbReference>
<evidence type="ECO:0000313" key="3">
    <source>
        <dbReference type="Proteomes" id="UP000321168"/>
    </source>
</evidence>
<dbReference type="CDD" id="cd16913">
    <property type="entry name" value="YkuD_like"/>
    <property type="match status" value="1"/>
</dbReference>
<gene>
    <name evidence="2" type="ORF">FRX97_06205</name>
</gene>
<protein>
    <submittedName>
        <fullName evidence="2">Murein L,D-transpeptidase catalytic domain family protein</fullName>
    </submittedName>
</protein>
<dbReference type="InterPro" id="IPR005490">
    <property type="entry name" value="LD_TPept_cat_dom"/>
</dbReference>
<dbReference type="RefSeq" id="WP_147014325.1">
    <property type="nucleotide sequence ID" value="NZ_VORB01000005.1"/>
</dbReference>
<name>A0A5C6V2B8_9FLAO</name>
<dbReference type="Proteomes" id="UP000321168">
    <property type="component" value="Unassembled WGS sequence"/>
</dbReference>
<feature type="signal peptide" evidence="1">
    <location>
        <begin position="1"/>
        <end position="22"/>
    </location>
</feature>
<dbReference type="PANTHER" id="PTHR38477">
    <property type="entry name" value="HYPOTHETICAL EXPORTED PROTEIN"/>
    <property type="match status" value="1"/>
</dbReference>
<comment type="caution">
    <text evidence="2">The sequence shown here is derived from an EMBL/GenBank/DDBJ whole genome shotgun (WGS) entry which is preliminary data.</text>
</comment>
<keyword evidence="3" id="KW-1185">Reference proteome</keyword>
<dbReference type="GO" id="GO:0016740">
    <property type="term" value="F:transferase activity"/>
    <property type="evidence" value="ECO:0007669"/>
    <property type="project" value="InterPro"/>
</dbReference>